<dbReference type="eggNOG" id="COG0778">
    <property type="taxonomic scope" value="Bacteria"/>
</dbReference>
<dbReference type="OrthoDB" id="8156917at2"/>
<dbReference type="PANTHER" id="PTHR23026:SF123">
    <property type="entry name" value="NAD(P)H NITROREDUCTASE RV3131-RELATED"/>
    <property type="match status" value="1"/>
</dbReference>
<reference evidence="2" key="1">
    <citation type="submission" date="2009-09" db="EMBL/GenBank/DDBJ databases">
        <title>The complete genome of Nakamurella multipartita DSM 44233.</title>
        <authorList>
            <consortium name="US DOE Joint Genome Institute (JGI-PGF)"/>
            <person name="Lucas S."/>
            <person name="Copeland A."/>
            <person name="Lapidus A."/>
            <person name="Glavina del Rio T."/>
            <person name="Dalin E."/>
            <person name="Tice H."/>
            <person name="Bruce D."/>
            <person name="Goodwin L."/>
            <person name="Pitluck S."/>
            <person name="Kyrpides N."/>
            <person name="Mavromatis K."/>
            <person name="Ivanova N."/>
            <person name="Ovchinnikova G."/>
            <person name="Sims D."/>
            <person name="Meincke L."/>
            <person name="Brettin T."/>
            <person name="Detter J.C."/>
            <person name="Han C."/>
            <person name="Larimer F."/>
            <person name="Land M."/>
            <person name="Hauser L."/>
            <person name="Markowitz V."/>
            <person name="Cheng J.-F."/>
            <person name="Hugenholtz P."/>
            <person name="Woyke T."/>
            <person name="Wu D."/>
            <person name="Klenk H.-P."/>
            <person name="Eisen J.A."/>
        </authorList>
    </citation>
    <scope>NUCLEOTIDE SEQUENCE [LARGE SCALE GENOMIC DNA]</scope>
    <source>
        <strain evidence="2">ATCC 700099 / DSM 44233 / CIP 104796 / JCM 9543 / NBRC 105858 / Y-104</strain>
    </source>
</reference>
<dbReference type="SUPFAM" id="SSF55469">
    <property type="entry name" value="FMN-dependent nitroreductase-like"/>
    <property type="match status" value="2"/>
</dbReference>
<proteinExistence type="predicted"/>
<dbReference type="Proteomes" id="UP000002218">
    <property type="component" value="Chromosome"/>
</dbReference>
<dbReference type="AlphaFoldDB" id="C8XFI3"/>
<name>C8XFI3_NAKMY</name>
<dbReference type="InterPro" id="IPR050627">
    <property type="entry name" value="Nitroreductase/BluB"/>
</dbReference>
<evidence type="ECO:0000313" key="1">
    <source>
        <dbReference type="EMBL" id="ACV79960.1"/>
    </source>
</evidence>
<dbReference type="EMBL" id="CP001737">
    <property type="protein sequence ID" value="ACV79960.1"/>
    <property type="molecule type" value="Genomic_DNA"/>
</dbReference>
<keyword evidence="2" id="KW-1185">Reference proteome</keyword>
<reference evidence="1 2" key="2">
    <citation type="journal article" date="2010" name="Stand. Genomic Sci.">
        <title>Complete genome sequence of Nakamurella multipartita type strain (Y-104).</title>
        <authorList>
            <person name="Tice H."/>
            <person name="Mayilraj S."/>
            <person name="Sims D."/>
            <person name="Lapidus A."/>
            <person name="Nolan M."/>
            <person name="Lucas S."/>
            <person name="Glavina Del Rio T."/>
            <person name="Copeland A."/>
            <person name="Cheng J.F."/>
            <person name="Meincke L."/>
            <person name="Bruce D."/>
            <person name="Goodwin L."/>
            <person name="Pitluck S."/>
            <person name="Ivanova N."/>
            <person name="Mavromatis K."/>
            <person name="Ovchinnikova G."/>
            <person name="Pati A."/>
            <person name="Chen A."/>
            <person name="Palaniappan K."/>
            <person name="Land M."/>
            <person name="Hauser L."/>
            <person name="Chang Y.J."/>
            <person name="Jeffries C.D."/>
            <person name="Detter J.C."/>
            <person name="Brettin T."/>
            <person name="Rohde M."/>
            <person name="Goker M."/>
            <person name="Bristow J."/>
            <person name="Eisen J.A."/>
            <person name="Markowitz V."/>
            <person name="Hugenholtz P."/>
            <person name="Kyrpides N.C."/>
            <person name="Klenk H.P."/>
            <person name="Chen F."/>
        </authorList>
    </citation>
    <scope>NUCLEOTIDE SEQUENCE [LARGE SCALE GENOMIC DNA]</scope>
    <source>
        <strain evidence="2">ATCC 700099 / DSM 44233 / CIP 104796 / JCM 9543 / NBRC 105858 / Y-104</strain>
    </source>
</reference>
<dbReference type="KEGG" id="nml:Namu_3648"/>
<dbReference type="Gene3D" id="3.40.109.10">
    <property type="entry name" value="NADH Oxidase"/>
    <property type="match status" value="1"/>
</dbReference>
<dbReference type="PANTHER" id="PTHR23026">
    <property type="entry name" value="NADPH NITROREDUCTASE"/>
    <property type="match status" value="1"/>
</dbReference>
<dbReference type="GO" id="GO:0016491">
    <property type="term" value="F:oxidoreductase activity"/>
    <property type="evidence" value="ECO:0007669"/>
    <property type="project" value="InterPro"/>
</dbReference>
<dbReference type="HOGENOM" id="CLU_051479_3_0_11"/>
<dbReference type="RefSeq" id="WP_015748801.1">
    <property type="nucleotide sequence ID" value="NC_013235.1"/>
</dbReference>
<gene>
    <name evidence="1" type="ordered locus">Namu_3648</name>
</gene>
<sequence>MRTALGLSESATRRVVAAAGQAPSLFNTQPWRFRLAPDRIEIHPDRGRRLIAHDPDDRELRIACGAALFNLRLALHAHGVTPVVTIQPGETPDALAVIRPGPVTVQSRDDAALYAMIERRRTNRQPFLDAPMPEAYRRVLTYAAAVEGADFRTMVTPAERFELRCLVAAADQRQRDDVVCRAELEAWAGDRHGHPDGVPLAAAGPRPESHDLWAYRDLGNGYAHVRPPDGDFEAEPFVVVLSTWMDGPACQVEAGQALQRVLLTATALGLSASFLSQPIEVAEQRRRLRRLLGDGRYPQAVLRLGFGAPVAKTPRRDATDLLLPEPVGAAP</sequence>
<protein>
    <submittedName>
        <fullName evidence="1">Nitroreductase</fullName>
    </submittedName>
</protein>
<dbReference type="STRING" id="479431.Namu_3648"/>
<dbReference type="InParanoid" id="C8XFI3"/>
<dbReference type="NCBIfam" id="NF047509">
    <property type="entry name" value="Rv3131_FMN_oxido"/>
    <property type="match status" value="1"/>
</dbReference>
<evidence type="ECO:0000313" key="2">
    <source>
        <dbReference type="Proteomes" id="UP000002218"/>
    </source>
</evidence>
<dbReference type="InterPro" id="IPR000415">
    <property type="entry name" value="Nitroreductase-like"/>
</dbReference>
<organism evidence="1 2">
    <name type="scientific">Nakamurella multipartita (strain ATCC 700099 / DSM 44233 / CIP 104796 / JCM 9543 / NBRC 105858 / Y-104)</name>
    <name type="common">Microsphaera multipartita</name>
    <dbReference type="NCBI Taxonomy" id="479431"/>
    <lineage>
        <taxon>Bacteria</taxon>
        <taxon>Bacillati</taxon>
        <taxon>Actinomycetota</taxon>
        <taxon>Actinomycetes</taxon>
        <taxon>Nakamurellales</taxon>
        <taxon>Nakamurellaceae</taxon>
        <taxon>Nakamurella</taxon>
    </lineage>
</organism>
<accession>C8XFI3</accession>